<organism evidence="1">
    <name type="scientific">Streptococcus salivarius</name>
    <dbReference type="NCBI Taxonomy" id="1304"/>
    <lineage>
        <taxon>Bacteria</taxon>
        <taxon>Bacillati</taxon>
        <taxon>Bacillota</taxon>
        <taxon>Bacilli</taxon>
        <taxon>Lactobacillales</taxon>
        <taxon>Streptococcaceae</taxon>
        <taxon>Streptococcus</taxon>
    </lineage>
</organism>
<reference evidence="1" key="2">
    <citation type="submission" date="2017-02" db="EMBL/GenBank/DDBJ databases">
        <title>Diversity of integrative and conjugative elements of Streptococcus salivarius and their intra- and interspecies transfer.</title>
        <authorList>
            <person name="Dahmane N."/>
            <person name="Libante V."/>
            <person name="Charron-Bourgoin F."/>
            <person name="Guedon E."/>
            <person name="Guedon G."/>
            <person name="Leblond-Bourget N."/>
            <person name="Payot S."/>
        </authorList>
    </citation>
    <scope>NUCLEOTIDE SEQUENCE</scope>
    <source>
        <strain evidence="1">F6-1</strain>
    </source>
</reference>
<dbReference type="RefSeq" id="WP_104020583.1">
    <property type="nucleotide sequence ID" value="NZ_JADPCL010000006.1"/>
</dbReference>
<sequence>MVVKIDPSNLNNKGIEESLKQASDLSKSLNSNLDTTSALISARSVLRNAVNTINLSKIAINTMSNNLKQISRLSQTINQSSVKTIAKSFSTVSNIQTDSIKNLIELAQQAVSSIDIDYSKITSQLVETLKSLPKPYTEEEISEIISNINTLAEKGWVIYFPLENIYQRIRSEDIIEVENEWVSLLEEILSDSTRTQSLKESECYPGELIKSMVGSYFQKNYYAAYTLATLAIDGAVNRVAELKSKDYRIPVGYRAVEKIEEVVLNKTFNDIGFFHWMFQFFKSTKSFTLDKPNRHMIGHGRWDGEISKVEFLKLFNVMLYIDKEFPDWKEAMTEKIGNPL</sequence>
<name>A0A1R3T516_STRSL</name>
<dbReference type="EMBL" id="LT622830">
    <property type="protein sequence ID" value="SCW20764.1"/>
    <property type="molecule type" value="Genomic_DNA"/>
</dbReference>
<evidence type="ECO:0000313" key="1">
    <source>
        <dbReference type="EMBL" id="SCW20764.1"/>
    </source>
</evidence>
<proteinExistence type="predicted"/>
<accession>A0A1R3T516</accession>
<protein>
    <submittedName>
        <fullName evidence="1">Uncharacterized protein</fullName>
    </submittedName>
</protein>
<reference evidence="1" key="1">
    <citation type="submission" date="2016-08" db="EMBL/GenBank/DDBJ databases">
        <authorList>
            <person name="Seilhamer J.J."/>
        </authorList>
    </citation>
    <scope>NUCLEOTIDE SEQUENCE</scope>
    <source>
        <strain evidence="1">F6-1</strain>
    </source>
</reference>
<dbReference type="AlphaFoldDB" id="A0A1R3T516"/>